<dbReference type="Pfam" id="PF02810">
    <property type="entry name" value="SEC-C"/>
    <property type="match status" value="1"/>
</dbReference>
<dbReference type="Proteomes" id="UP001595892">
    <property type="component" value="Unassembled WGS sequence"/>
</dbReference>
<comment type="caution">
    <text evidence="1">The sequence shown here is derived from an EMBL/GenBank/DDBJ whole genome shotgun (WGS) entry which is preliminary data.</text>
</comment>
<proteinExistence type="predicted"/>
<evidence type="ECO:0000313" key="1">
    <source>
        <dbReference type="EMBL" id="MFC4729840.1"/>
    </source>
</evidence>
<name>A0ABV9NRD4_9GAMM</name>
<accession>A0ABV9NRD4</accession>
<dbReference type="EMBL" id="JBHSGG010000067">
    <property type="protein sequence ID" value="MFC4729840.1"/>
    <property type="molecule type" value="Genomic_DNA"/>
</dbReference>
<reference evidence="2" key="1">
    <citation type="journal article" date="2019" name="Int. J. Syst. Evol. Microbiol.">
        <title>The Global Catalogue of Microorganisms (GCM) 10K type strain sequencing project: providing services to taxonomists for standard genome sequencing and annotation.</title>
        <authorList>
            <consortium name="The Broad Institute Genomics Platform"/>
            <consortium name="The Broad Institute Genome Sequencing Center for Infectious Disease"/>
            <person name="Wu L."/>
            <person name="Ma J."/>
        </authorList>
    </citation>
    <scope>NUCLEOTIDE SEQUENCE [LARGE SCALE GENOMIC DNA]</scope>
    <source>
        <strain evidence="2">CGMCC 1.13574</strain>
    </source>
</reference>
<gene>
    <name evidence="1" type="ORF">ACFO3Q_16880</name>
</gene>
<protein>
    <submittedName>
        <fullName evidence="1">SEC-C domain-containing protein</fullName>
    </submittedName>
</protein>
<dbReference type="InterPro" id="IPR004027">
    <property type="entry name" value="SEC_C_motif"/>
</dbReference>
<organism evidence="1 2">
    <name type="scientific">Coralloluteibacterium thermophilum</name>
    <dbReference type="NCBI Taxonomy" id="2707049"/>
    <lineage>
        <taxon>Bacteria</taxon>
        <taxon>Pseudomonadati</taxon>
        <taxon>Pseudomonadota</taxon>
        <taxon>Gammaproteobacteria</taxon>
        <taxon>Lysobacterales</taxon>
        <taxon>Lysobacteraceae</taxon>
        <taxon>Coralloluteibacterium</taxon>
    </lineage>
</organism>
<dbReference type="RefSeq" id="WP_237392632.1">
    <property type="nucleotide sequence ID" value="NZ_JBHSGG010000067.1"/>
</dbReference>
<keyword evidence="2" id="KW-1185">Reference proteome</keyword>
<dbReference type="SUPFAM" id="SSF103642">
    <property type="entry name" value="Sec-C motif"/>
    <property type="match status" value="1"/>
</dbReference>
<sequence>MHTTTPPQITRHIRQLVQRVVPGGVATYMVVEPEPDALEKECFPNVEAKIARDGGRMLCGWQLWEWPHVMVEAEFHAIWLSPDGQMVDVTPKLHHETKVLFVSDPRRRYTGATVDNVRLPVRDDQLIRHFIGVSEAITHVLSRGVPTADGHVSVPANEIEPLQQAQQFLGHALLTGLRDHQPCLCGGGRKYKRCHGPELERAFAL</sequence>
<evidence type="ECO:0000313" key="2">
    <source>
        <dbReference type="Proteomes" id="UP001595892"/>
    </source>
</evidence>